<evidence type="ECO:0000256" key="2">
    <source>
        <dbReference type="ARBA" id="ARBA00008017"/>
    </source>
</evidence>
<evidence type="ECO:0000256" key="1">
    <source>
        <dbReference type="ARBA" id="ARBA00004651"/>
    </source>
</evidence>
<feature type="signal peptide" evidence="8">
    <location>
        <begin position="1"/>
        <end position="27"/>
    </location>
</feature>
<dbReference type="PANTHER" id="PTHR30221">
    <property type="entry name" value="SMALL-CONDUCTANCE MECHANOSENSITIVE CHANNEL"/>
    <property type="match status" value="1"/>
</dbReference>
<feature type="domain" description="Mechanosensitive ion channel MscS" evidence="9">
    <location>
        <begin position="156"/>
        <end position="222"/>
    </location>
</feature>
<feature type="domain" description="Mechanosensitive ion channel MscS C-terminal" evidence="10">
    <location>
        <begin position="229"/>
        <end position="311"/>
    </location>
</feature>
<dbReference type="Gene3D" id="2.30.30.60">
    <property type="match status" value="1"/>
</dbReference>
<evidence type="ECO:0000259" key="11">
    <source>
        <dbReference type="Pfam" id="PF21088"/>
    </source>
</evidence>
<keyword evidence="3" id="KW-1003">Cell membrane</keyword>
<feature type="transmembrane region" description="Helical" evidence="7">
    <location>
        <begin position="111"/>
        <end position="130"/>
    </location>
</feature>
<reference evidence="13" key="1">
    <citation type="journal article" date="2013" name="Stand. Genomic Sci.">
        <title>Complete genome sequence of Desulfocapsa sulfexigens, a marine deltaproteobacterium specialized in disproportionating inorganic sulfur compounds.</title>
        <authorList>
            <person name="Finster K.W."/>
            <person name="Kjeldsen K.U."/>
            <person name="Kube M."/>
            <person name="Reinhardt R."/>
            <person name="Mussmann M."/>
            <person name="Amann R."/>
            <person name="Schreiber L."/>
        </authorList>
    </citation>
    <scope>NUCLEOTIDE SEQUENCE [LARGE SCALE GENOMIC DNA]</scope>
    <source>
        <strain evidence="13">DSM 10523 / SB164P1</strain>
    </source>
</reference>
<accession>M1P109</accession>
<dbReference type="GO" id="GO:0005886">
    <property type="term" value="C:plasma membrane"/>
    <property type="evidence" value="ECO:0007669"/>
    <property type="project" value="UniProtKB-SubCell"/>
</dbReference>
<evidence type="ECO:0000256" key="4">
    <source>
        <dbReference type="ARBA" id="ARBA00022692"/>
    </source>
</evidence>
<name>M1P109_DESSD</name>
<evidence type="ECO:0000313" key="13">
    <source>
        <dbReference type="Proteomes" id="UP000011721"/>
    </source>
</evidence>
<comment type="similarity">
    <text evidence="2">Belongs to the MscS (TC 1.A.23) family.</text>
</comment>
<dbReference type="AlphaFoldDB" id="M1P109"/>
<evidence type="ECO:0000256" key="5">
    <source>
        <dbReference type="ARBA" id="ARBA00022989"/>
    </source>
</evidence>
<keyword evidence="13" id="KW-1185">Reference proteome</keyword>
<dbReference type="Proteomes" id="UP000011721">
    <property type="component" value="Chromosome"/>
</dbReference>
<dbReference type="InterPro" id="IPR011066">
    <property type="entry name" value="MscS_channel_C_sf"/>
</dbReference>
<dbReference type="InterPro" id="IPR049278">
    <property type="entry name" value="MS_channel_C"/>
</dbReference>
<dbReference type="InterPro" id="IPR023408">
    <property type="entry name" value="MscS_beta-dom_sf"/>
</dbReference>
<dbReference type="GO" id="GO:0008381">
    <property type="term" value="F:mechanosensitive monoatomic ion channel activity"/>
    <property type="evidence" value="ECO:0007669"/>
    <property type="project" value="InterPro"/>
</dbReference>
<feature type="domain" description="Mechanosensitive ion channel transmembrane helices 2/3" evidence="11">
    <location>
        <begin position="114"/>
        <end position="155"/>
    </location>
</feature>
<keyword evidence="8" id="KW-0732">Signal</keyword>
<protein>
    <submittedName>
        <fullName evidence="12">Small-conductance mechanosensitive channel</fullName>
    </submittedName>
</protein>
<evidence type="ECO:0000313" key="12">
    <source>
        <dbReference type="EMBL" id="AGF77213.1"/>
    </source>
</evidence>
<feature type="chain" id="PRO_5004016004" evidence="8">
    <location>
        <begin position="28"/>
        <end position="325"/>
    </location>
</feature>
<dbReference type="EMBL" id="CP003985">
    <property type="protein sequence ID" value="AGF77213.1"/>
    <property type="molecule type" value="Genomic_DNA"/>
</dbReference>
<proteinExistence type="inferred from homology"/>
<evidence type="ECO:0000259" key="10">
    <source>
        <dbReference type="Pfam" id="PF21082"/>
    </source>
</evidence>
<evidence type="ECO:0000256" key="6">
    <source>
        <dbReference type="ARBA" id="ARBA00023136"/>
    </source>
</evidence>
<feature type="transmembrane region" description="Helical" evidence="7">
    <location>
        <begin position="136"/>
        <end position="154"/>
    </location>
</feature>
<dbReference type="InterPro" id="IPR045275">
    <property type="entry name" value="MscS_archaea/bacteria_type"/>
</dbReference>
<dbReference type="Pfam" id="PF05552">
    <property type="entry name" value="MS_channel_1st_1"/>
    <property type="match status" value="1"/>
</dbReference>
<evidence type="ECO:0000256" key="8">
    <source>
        <dbReference type="SAM" id="SignalP"/>
    </source>
</evidence>
<dbReference type="InterPro" id="IPR011014">
    <property type="entry name" value="MscS_channel_TM-2"/>
</dbReference>
<dbReference type="Gene3D" id="1.10.287.1260">
    <property type="match status" value="1"/>
</dbReference>
<organism evidence="12 13">
    <name type="scientific">Desulfocapsa sulfexigens (strain DSM 10523 / SB164P1)</name>
    <dbReference type="NCBI Taxonomy" id="1167006"/>
    <lineage>
        <taxon>Bacteria</taxon>
        <taxon>Pseudomonadati</taxon>
        <taxon>Thermodesulfobacteriota</taxon>
        <taxon>Desulfobulbia</taxon>
        <taxon>Desulfobulbales</taxon>
        <taxon>Desulfocapsaceae</taxon>
        <taxon>Desulfocapsa</taxon>
    </lineage>
</organism>
<dbReference type="PATRIC" id="fig|1167006.5.peg.727"/>
<dbReference type="Pfam" id="PF21088">
    <property type="entry name" value="MS_channel_1st"/>
    <property type="match status" value="1"/>
</dbReference>
<dbReference type="STRING" id="1167006.UWK_00632"/>
<evidence type="ECO:0000256" key="7">
    <source>
        <dbReference type="SAM" id="Phobius"/>
    </source>
</evidence>
<dbReference type="Pfam" id="PF21082">
    <property type="entry name" value="MS_channel_3rd"/>
    <property type="match status" value="1"/>
</dbReference>
<dbReference type="InterPro" id="IPR008910">
    <property type="entry name" value="MSC_TM_helix"/>
</dbReference>
<dbReference type="InterPro" id="IPR049142">
    <property type="entry name" value="MS_channel_1st"/>
</dbReference>
<dbReference type="Gene3D" id="3.30.70.100">
    <property type="match status" value="1"/>
</dbReference>
<comment type="subcellular location">
    <subcellularLocation>
        <location evidence="1">Cell membrane</location>
        <topology evidence="1">Multi-pass membrane protein</topology>
    </subcellularLocation>
</comment>
<evidence type="ECO:0000259" key="9">
    <source>
        <dbReference type="Pfam" id="PF00924"/>
    </source>
</evidence>
<keyword evidence="6 7" id="KW-0472">Membrane</keyword>
<dbReference type="eggNOG" id="COG0668">
    <property type="taxonomic scope" value="Bacteria"/>
</dbReference>
<sequence>MNKILKGSVSIAFLVLVSFSMSITGMAAGDPAPVGQAKEAVVTPKVAVDVVNPDTYVQALQMLKDWGMVNGPHLLLALVIFVVGRWVARWITDVARQAFRRANVEPTLRRFLCKLIYYALLAGVIIAAAGELGIETTSFLAIVGAAGLAIGLALKDSLSNFASGVMLILFKPFKVNDAVTAGGVTGTVQQIDIFSTIILTPDNQRIIVPNSGIISGVITNINAEDTRRIDLVVGIGYDDDIRLAKTTLEDLVKADSRILTDPAPAVAVAELADSSVNLIVRPWVKTEDYGAVRFDLTESIKLTFDEKGISFPYPQQDVHMFQATK</sequence>
<keyword evidence="5 7" id="KW-1133">Transmembrane helix</keyword>
<dbReference type="PANTHER" id="PTHR30221:SF1">
    <property type="entry name" value="SMALL-CONDUCTANCE MECHANOSENSITIVE CHANNEL"/>
    <property type="match status" value="1"/>
</dbReference>
<dbReference type="KEGG" id="dsf:UWK_00632"/>
<dbReference type="InterPro" id="IPR006685">
    <property type="entry name" value="MscS_channel_2nd"/>
</dbReference>
<dbReference type="Pfam" id="PF00924">
    <property type="entry name" value="MS_channel_2nd"/>
    <property type="match status" value="1"/>
</dbReference>
<dbReference type="InterPro" id="IPR010920">
    <property type="entry name" value="LSM_dom_sf"/>
</dbReference>
<dbReference type="PROSITE" id="PS01246">
    <property type="entry name" value="UPF0003"/>
    <property type="match status" value="1"/>
</dbReference>
<dbReference type="HOGENOM" id="CLU_037945_1_1_7"/>
<dbReference type="InterPro" id="IPR006686">
    <property type="entry name" value="MscS_channel_CS"/>
</dbReference>
<dbReference type="SUPFAM" id="SSF82689">
    <property type="entry name" value="Mechanosensitive channel protein MscS (YggB), C-terminal domain"/>
    <property type="match status" value="1"/>
</dbReference>
<feature type="transmembrane region" description="Helical" evidence="7">
    <location>
        <begin position="73"/>
        <end position="91"/>
    </location>
</feature>
<gene>
    <name evidence="12" type="ordered locus">UWK_00632</name>
</gene>
<keyword evidence="4 7" id="KW-0812">Transmembrane</keyword>
<dbReference type="SUPFAM" id="SSF82861">
    <property type="entry name" value="Mechanosensitive channel protein MscS (YggB), transmembrane region"/>
    <property type="match status" value="1"/>
</dbReference>
<evidence type="ECO:0000256" key="3">
    <source>
        <dbReference type="ARBA" id="ARBA00022475"/>
    </source>
</evidence>
<dbReference type="SUPFAM" id="SSF50182">
    <property type="entry name" value="Sm-like ribonucleoproteins"/>
    <property type="match status" value="1"/>
</dbReference>